<sequence length="113" mass="13165">MEKKFRLGLDIGIASVGWAIVSEDENIIDAGVRLFPEGGSSVTSAERRVKRASRRLLRRRHHRIERLRKLLFENKIIETLDYDFYINEITPYELRVKGLTEKLTNRELAIALL</sequence>
<dbReference type="EMBL" id="JAVIKH010000085">
    <property type="protein sequence ID" value="MDX8337531.1"/>
    <property type="molecule type" value="Genomic_DNA"/>
</dbReference>
<accession>A0ABU4WDB1</accession>
<dbReference type="RefSeq" id="WP_320314846.1">
    <property type="nucleotide sequence ID" value="NZ_JAVIKH010000085.1"/>
</dbReference>
<name>A0ABU4WDB1_9FUSO</name>
<dbReference type="Gene3D" id="3.30.420.10">
    <property type="entry name" value="Ribonuclease H-like superfamily/Ribonuclease H"/>
    <property type="match status" value="1"/>
</dbReference>
<evidence type="ECO:0008006" key="3">
    <source>
        <dbReference type="Google" id="ProtNLM"/>
    </source>
</evidence>
<organism evidence="1 2">
    <name type="scientific">Candidatus Cetobacterium colombiensis</name>
    <dbReference type="NCBI Taxonomy" id="3073100"/>
    <lineage>
        <taxon>Bacteria</taxon>
        <taxon>Fusobacteriati</taxon>
        <taxon>Fusobacteriota</taxon>
        <taxon>Fusobacteriia</taxon>
        <taxon>Fusobacteriales</taxon>
        <taxon>Fusobacteriaceae</taxon>
        <taxon>Cetobacterium</taxon>
    </lineage>
</organism>
<reference evidence="2" key="1">
    <citation type="submission" date="2023-07" db="EMBL/GenBank/DDBJ databases">
        <authorList>
            <person name="Colorado M.A."/>
            <person name="Villamil L.M."/>
            <person name="Melo J.F."/>
            <person name="Rodriguez J.A."/>
            <person name="Ruiz R.Y."/>
        </authorList>
    </citation>
    <scope>NUCLEOTIDE SEQUENCE [LARGE SCALE GENOMIC DNA]</scope>
    <source>
        <strain evidence="2">C33</strain>
    </source>
</reference>
<comment type="caution">
    <text evidence="1">The sequence shown here is derived from an EMBL/GenBank/DDBJ whole genome shotgun (WGS) entry which is preliminary data.</text>
</comment>
<feature type="non-terminal residue" evidence="1">
    <location>
        <position position="113"/>
    </location>
</feature>
<dbReference type="NCBIfam" id="TIGR01865">
    <property type="entry name" value="cas_Csn1"/>
    <property type="match status" value="1"/>
</dbReference>
<proteinExistence type="predicted"/>
<gene>
    <name evidence="1" type="ORF">RFV38_13695</name>
</gene>
<keyword evidence="2" id="KW-1185">Reference proteome</keyword>
<protein>
    <recommendedName>
        <fullName evidence="3">Type II CRISPR RNA-guided endonuclease Cas9</fullName>
    </recommendedName>
</protein>
<dbReference type="InterPro" id="IPR028629">
    <property type="entry name" value="Cas9"/>
</dbReference>
<dbReference type="InterPro" id="IPR036397">
    <property type="entry name" value="RNaseH_sf"/>
</dbReference>
<dbReference type="Proteomes" id="UP001279681">
    <property type="component" value="Unassembled WGS sequence"/>
</dbReference>
<evidence type="ECO:0000313" key="2">
    <source>
        <dbReference type="Proteomes" id="UP001279681"/>
    </source>
</evidence>
<evidence type="ECO:0000313" key="1">
    <source>
        <dbReference type="EMBL" id="MDX8337531.1"/>
    </source>
</evidence>